<dbReference type="InterPro" id="IPR050232">
    <property type="entry name" value="FBL13/AtMIF1-like"/>
</dbReference>
<dbReference type="InterPro" id="IPR032675">
    <property type="entry name" value="LRR_dom_sf"/>
</dbReference>
<dbReference type="Pfam" id="PF24758">
    <property type="entry name" value="LRR_At5g56370"/>
    <property type="match status" value="1"/>
</dbReference>
<evidence type="ECO:0000313" key="3">
    <source>
        <dbReference type="EMBL" id="KAH9324708.1"/>
    </source>
</evidence>
<dbReference type="SUPFAM" id="SSF52047">
    <property type="entry name" value="RNI-like"/>
    <property type="match status" value="1"/>
</dbReference>
<protein>
    <submittedName>
        <fullName evidence="3">Uncharacterized protein</fullName>
    </submittedName>
</protein>
<organism evidence="3 4">
    <name type="scientific">Taxus chinensis</name>
    <name type="common">Chinese yew</name>
    <name type="synonym">Taxus wallichiana var. chinensis</name>
    <dbReference type="NCBI Taxonomy" id="29808"/>
    <lineage>
        <taxon>Eukaryota</taxon>
        <taxon>Viridiplantae</taxon>
        <taxon>Streptophyta</taxon>
        <taxon>Embryophyta</taxon>
        <taxon>Tracheophyta</taxon>
        <taxon>Spermatophyta</taxon>
        <taxon>Pinopsida</taxon>
        <taxon>Pinidae</taxon>
        <taxon>Conifers II</taxon>
        <taxon>Cupressales</taxon>
        <taxon>Taxaceae</taxon>
        <taxon>Taxus</taxon>
    </lineage>
</organism>
<dbReference type="InterPro" id="IPR036047">
    <property type="entry name" value="F-box-like_dom_sf"/>
</dbReference>
<dbReference type="OMA" id="NEDMISH"/>
<reference evidence="3 4" key="1">
    <citation type="journal article" date="2021" name="Nat. Plants">
        <title>The Taxus genome provides insights into paclitaxel biosynthesis.</title>
        <authorList>
            <person name="Xiong X."/>
            <person name="Gou J."/>
            <person name="Liao Q."/>
            <person name="Li Y."/>
            <person name="Zhou Q."/>
            <person name="Bi G."/>
            <person name="Li C."/>
            <person name="Du R."/>
            <person name="Wang X."/>
            <person name="Sun T."/>
            <person name="Guo L."/>
            <person name="Liang H."/>
            <person name="Lu P."/>
            <person name="Wu Y."/>
            <person name="Zhang Z."/>
            <person name="Ro D.K."/>
            <person name="Shang Y."/>
            <person name="Huang S."/>
            <person name="Yan J."/>
        </authorList>
    </citation>
    <scope>NUCLEOTIDE SEQUENCE [LARGE SCALE GENOMIC DNA]</scope>
    <source>
        <strain evidence="3">Ta-2019</strain>
    </source>
</reference>
<evidence type="ECO:0000259" key="1">
    <source>
        <dbReference type="Pfam" id="PF00646"/>
    </source>
</evidence>
<feature type="domain" description="F-box/LRR-repeat protein 15/At3g58940/PEG3-like LRR" evidence="2">
    <location>
        <begin position="122"/>
        <end position="253"/>
    </location>
</feature>
<dbReference type="PANTHER" id="PTHR31900:SF30">
    <property type="entry name" value="SUPERFAMILY PROTEIN, PUTATIVE-RELATED"/>
    <property type="match status" value="1"/>
</dbReference>
<evidence type="ECO:0000313" key="4">
    <source>
        <dbReference type="Proteomes" id="UP000824469"/>
    </source>
</evidence>
<dbReference type="Proteomes" id="UP000824469">
    <property type="component" value="Unassembled WGS sequence"/>
</dbReference>
<dbReference type="AlphaFoldDB" id="A0AA38LH73"/>
<proteinExistence type="predicted"/>
<dbReference type="PANTHER" id="PTHR31900">
    <property type="entry name" value="F-BOX/RNI SUPERFAMILY PROTEIN-RELATED"/>
    <property type="match status" value="1"/>
</dbReference>
<dbReference type="InterPro" id="IPR055411">
    <property type="entry name" value="LRR_FXL15/At3g58940/PEG3-like"/>
</dbReference>
<keyword evidence="4" id="KW-1185">Reference proteome</keyword>
<comment type="caution">
    <text evidence="3">The sequence shown here is derived from an EMBL/GenBank/DDBJ whole genome shotgun (WGS) entry which is preliminary data.</text>
</comment>
<sequence length="391" mass="44294">MENENEIDRLSDLRDDLLFCNILSRLSLKEAIRTSVLAHRWKSLWTNVPCIDFSQSFFDSIVTLLPRTADRKGSVKYIENVMNNILLSHSAPLESLGFHFSIHHDRYSSFAEKVLRGVRVEQCVKRAAQKGVKRVALRCKSEEILPPSLFACELLRVLEVEGFRFKEIPDGFGGFLFLKSCSLWEVGSLTDEGLQRLIELCPLIEKLVIKRCANLLNLEICAPNLNYLNLGTTSIESFTADCPQLVELKVKDCFMLCKFELNSCPFLQEMDNPDDPVVEEFSSVKSLRKLSLTISLDTPFGILLGRFQDLEELRVTDILIQDMIQGQVASDLAFPNLKKAYVHVSSEMWGEQEAAMLDFLLSNAPKLNSMILCSTPIGTTLFTDPTFMSQF</sequence>
<accession>A0AA38LH73</accession>
<dbReference type="Gene3D" id="3.80.10.10">
    <property type="entry name" value="Ribonuclease Inhibitor"/>
    <property type="match status" value="1"/>
</dbReference>
<gene>
    <name evidence="3" type="ORF">KI387_004886</name>
</gene>
<dbReference type="InterPro" id="IPR001810">
    <property type="entry name" value="F-box_dom"/>
</dbReference>
<dbReference type="SUPFAM" id="SSF81383">
    <property type="entry name" value="F-box domain"/>
    <property type="match status" value="1"/>
</dbReference>
<feature type="domain" description="F-box" evidence="1">
    <location>
        <begin position="18"/>
        <end position="49"/>
    </location>
</feature>
<dbReference type="EMBL" id="JAHRHJ020000002">
    <property type="protein sequence ID" value="KAH9324708.1"/>
    <property type="molecule type" value="Genomic_DNA"/>
</dbReference>
<evidence type="ECO:0000259" key="2">
    <source>
        <dbReference type="Pfam" id="PF24758"/>
    </source>
</evidence>
<name>A0AA38LH73_TAXCH</name>
<dbReference type="Pfam" id="PF00646">
    <property type="entry name" value="F-box"/>
    <property type="match status" value="1"/>
</dbReference>